<evidence type="ECO:0000256" key="1">
    <source>
        <dbReference type="ARBA" id="ARBA00006252"/>
    </source>
</evidence>
<keyword evidence="2" id="KW-0560">Oxidoreductase</keyword>
<evidence type="ECO:0000313" key="4">
    <source>
        <dbReference type="EMBL" id="MXP13221.1"/>
    </source>
</evidence>
<comment type="caution">
    <text evidence="4">The sequence shown here is derived from an EMBL/GenBank/DDBJ whole genome shotgun (WGS) entry which is preliminary data.</text>
</comment>
<name>A0A6L7GF04_9SPHN</name>
<dbReference type="InterPro" id="IPR029039">
    <property type="entry name" value="Flavoprotein-like_sf"/>
</dbReference>
<dbReference type="EMBL" id="WTYU01000001">
    <property type="protein sequence ID" value="MXP13221.1"/>
    <property type="molecule type" value="Genomic_DNA"/>
</dbReference>
<dbReference type="AlphaFoldDB" id="A0A6L7GF04"/>
<evidence type="ECO:0000256" key="2">
    <source>
        <dbReference type="ARBA" id="ARBA00023002"/>
    </source>
</evidence>
<evidence type="ECO:0000259" key="3">
    <source>
        <dbReference type="Pfam" id="PF02525"/>
    </source>
</evidence>
<dbReference type="RefSeq" id="WP_160599345.1">
    <property type="nucleotide sequence ID" value="NZ_WTYU01000001.1"/>
</dbReference>
<dbReference type="OrthoDB" id="9798454at2"/>
<feature type="domain" description="Flavodoxin-like fold" evidence="3">
    <location>
        <begin position="3"/>
        <end position="174"/>
    </location>
</feature>
<reference evidence="4 5" key="1">
    <citation type="submission" date="2019-12" db="EMBL/GenBank/DDBJ databases">
        <title>Genomic-based taxomic classification of the family Erythrobacteraceae.</title>
        <authorList>
            <person name="Xu L."/>
        </authorList>
    </citation>
    <scope>NUCLEOTIDE SEQUENCE [LARGE SCALE GENOMIC DNA]</scope>
    <source>
        <strain evidence="4 5">KCTC 52259</strain>
    </source>
</reference>
<keyword evidence="5" id="KW-1185">Reference proteome</keyword>
<dbReference type="InterPro" id="IPR003680">
    <property type="entry name" value="Flavodoxin_fold"/>
</dbReference>
<dbReference type="Gene3D" id="3.40.50.360">
    <property type="match status" value="1"/>
</dbReference>
<dbReference type="Proteomes" id="UP000473531">
    <property type="component" value="Unassembled WGS sequence"/>
</dbReference>
<dbReference type="GO" id="GO:0005829">
    <property type="term" value="C:cytosol"/>
    <property type="evidence" value="ECO:0007669"/>
    <property type="project" value="TreeGrafter"/>
</dbReference>
<proteinExistence type="inferred from homology"/>
<dbReference type="PANTHER" id="PTHR10204:SF34">
    <property type="entry name" value="NAD(P)H DEHYDROGENASE [QUINONE] 1 ISOFORM 1"/>
    <property type="match status" value="1"/>
</dbReference>
<dbReference type="InterPro" id="IPR051545">
    <property type="entry name" value="NAD(P)H_dehydrogenase_qn"/>
</dbReference>
<comment type="similarity">
    <text evidence="1">Belongs to the NAD(P)H dehydrogenase (quinone) family.</text>
</comment>
<gene>
    <name evidence="4" type="ORF">GRI44_00355</name>
</gene>
<dbReference type="SUPFAM" id="SSF52218">
    <property type="entry name" value="Flavoproteins"/>
    <property type="match status" value="1"/>
</dbReference>
<organism evidence="4 5">
    <name type="scientific">Allopontixanthobacter confluentis</name>
    <dbReference type="NCBI Taxonomy" id="1849021"/>
    <lineage>
        <taxon>Bacteria</taxon>
        <taxon>Pseudomonadati</taxon>
        <taxon>Pseudomonadota</taxon>
        <taxon>Alphaproteobacteria</taxon>
        <taxon>Sphingomonadales</taxon>
        <taxon>Erythrobacteraceae</taxon>
        <taxon>Allopontixanthobacter</taxon>
    </lineage>
</organism>
<protein>
    <submittedName>
        <fullName evidence="4">Flavodoxin family protein</fullName>
    </submittedName>
</protein>
<dbReference type="Pfam" id="PF02525">
    <property type="entry name" value="Flavodoxin_2"/>
    <property type="match status" value="1"/>
</dbReference>
<accession>A0A6L7GF04</accession>
<evidence type="ECO:0000313" key="5">
    <source>
        <dbReference type="Proteomes" id="UP000473531"/>
    </source>
</evidence>
<dbReference type="PANTHER" id="PTHR10204">
    <property type="entry name" value="NAD P H OXIDOREDUCTASE-RELATED"/>
    <property type="match status" value="1"/>
</dbReference>
<dbReference type="GO" id="GO:0003955">
    <property type="term" value="F:NAD(P)H dehydrogenase (quinone) activity"/>
    <property type="evidence" value="ECO:0007669"/>
    <property type="project" value="TreeGrafter"/>
</dbReference>
<sequence length="191" mass="21718">MRRILVLDGHPHDDRDHYIHALASAYVQGAEKMHNVRRIDLAKLDFPVLRDPQDWKSGSVPESLVQVQDAIGWAEHIVILYPLWMGDCPALLKALLEQVTRPGFALEPLESGMYRKMLNGKTARLVVTMGMPAAAYALYFRAHSVKSLKRNVLQFAGVSPVRVSLVGSVERSDKYRRKWLRKVETLGRYGR</sequence>